<protein>
    <submittedName>
        <fullName evidence="1">Uncharacterized protein</fullName>
    </submittedName>
</protein>
<evidence type="ECO:0000313" key="1">
    <source>
        <dbReference type="EMBL" id="KKN57656.1"/>
    </source>
</evidence>
<proteinExistence type="predicted"/>
<accession>A0A0F9U8S5</accession>
<name>A0A0F9U8S5_9ZZZZ</name>
<organism evidence="1">
    <name type="scientific">marine sediment metagenome</name>
    <dbReference type="NCBI Taxonomy" id="412755"/>
    <lineage>
        <taxon>unclassified sequences</taxon>
        <taxon>metagenomes</taxon>
        <taxon>ecological metagenomes</taxon>
    </lineage>
</organism>
<gene>
    <name evidence="1" type="ORF">LCGC14_0560290</name>
</gene>
<dbReference type="AlphaFoldDB" id="A0A0F9U8S5"/>
<reference evidence="1" key="1">
    <citation type="journal article" date="2015" name="Nature">
        <title>Complex archaea that bridge the gap between prokaryotes and eukaryotes.</title>
        <authorList>
            <person name="Spang A."/>
            <person name="Saw J.H."/>
            <person name="Jorgensen S.L."/>
            <person name="Zaremba-Niedzwiedzka K."/>
            <person name="Martijn J."/>
            <person name="Lind A.E."/>
            <person name="van Eijk R."/>
            <person name="Schleper C."/>
            <person name="Guy L."/>
            <person name="Ettema T.J."/>
        </authorList>
    </citation>
    <scope>NUCLEOTIDE SEQUENCE</scope>
</reference>
<sequence length="60" mass="7165">MVKSNIELLKKADFFIDEYAKLREKRLVMGMDMLELDKQIDKVIRIKFLLKLPNERIILG</sequence>
<dbReference type="EMBL" id="LAZR01000795">
    <property type="protein sequence ID" value="KKN57656.1"/>
    <property type="molecule type" value="Genomic_DNA"/>
</dbReference>
<comment type="caution">
    <text evidence="1">The sequence shown here is derived from an EMBL/GenBank/DDBJ whole genome shotgun (WGS) entry which is preliminary data.</text>
</comment>